<dbReference type="InterPro" id="IPR009057">
    <property type="entry name" value="Homeodomain-like_sf"/>
</dbReference>
<evidence type="ECO:0000313" key="5">
    <source>
        <dbReference type="EMBL" id="GAA3973015.1"/>
    </source>
</evidence>
<keyword evidence="2" id="KW-0238">DNA-binding</keyword>
<dbReference type="PROSITE" id="PS01124">
    <property type="entry name" value="HTH_ARAC_FAMILY_2"/>
    <property type="match status" value="1"/>
</dbReference>
<sequence length="267" mass="31010">MANHPERKGILFSCYHQKSSEGEQFIPNHTFGYVISGKSEIFIGGRKYVFNEGDFRFFRRNQLAKYTKFPAANGQYKSVSIILDQETLQAVSTEYNLQMQAPNYSIYGLELEPKKLLQTFMESITPFLDQKNNFNEALTSLKVKEAILTLLQTNPELKDVLFDFTEPGKIDLEAYMNEHYKFNVDISRFAYLTGRSLATFKRDFEKIYQTSPSRWIQQKRLADAHYLLKEKGWKSSDVYMEVGFKDFSHFSFAFKKAYGISPSKLSA</sequence>
<keyword evidence="1" id="KW-0805">Transcription regulation</keyword>
<dbReference type="InterPro" id="IPR018060">
    <property type="entry name" value="HTH_AraC"/>
</dbReference>
<dbReference type="Pfam" id="PF12833">
    <property type="entry name" value="HTH_18"/>
    <property type="match status" value="1"/>
</dbReference>
<keyword evidence="6" id="KW-1185">Reference proteome</keyword>
<dbReference type="Pfam" id="PF22200">
    <property type="entry name" value="ExsA_N"/>
    <property type="match status" value="1"/>
</dbReference>
<dbReference type="InterPro" id="IPR054015">
    <property type="entry name" value="ExsA-like_N"/>
</dbReference>
<evidence type="ECO:0000256" key="2">
    <source>
        <dbReference type="ARBA" id="ARBA00023125"/>
    </source>
</evidence>
<organism evidence="5 6">
    <name type="scientific">Pedobacter ginsengiterrae</name>
    <dbReference type="NCBI Taxonomy" id="871696"/>
    <lineage>
        <taxon>Bacteria</taxon>
        <taxon>Pseudomonadati</taxon>
        <taxon>Bacteroidota</taxon>
        <taxon>Sphingobacteriia</taxon>
        <taxon>Sphingobacteriales</taxon>
        <taxon>Sphingobacteriaceae</taxon>
        <taxon>Pedobacter</taxon>
    </lineage>
</organism>
<feature type="domain" description="HTH araC/xylS-type" evidence="4">
    <location>
        <begin position="170"/>
        <end position="267"/>
    </location>
</feature>
<dbReference type="RefSeq" id="WP_344767835.1">
    <property type="nucleotide sequence ID" value="NZ_BAABAK010000015.1"/>
</dbReference>
<dbReference type="Proteomes" id="UP001501081">
    <property type="component" value="Unassembled WGS sequence"/>
</dbReference>
<evidence type="ECO:0000256" key="3">
    <source>
        <dbReference type="ARBA" id="ARBA00023163"/>
    </source>
</evidence>
<dbReference type="Gene3D" id="1.10.10.60">
    <property type="entry name" value="Homeodomain-like"/>
    <property type="match status" value="1"/>
</dbReference>
<comment type="caution">
    <text evidence="5">The sequence shown here is derived from an EMBL/GenBank/DDBJ whole genome shotgun (WGS) entry which is preliminary data.</text>
</comment>
<evidence type="ECO:0000256" key="1">
    <source>
        <dbReference type="ARBA" id="ARBA00023015"/>
    </source>
</evidence>
<accession>A0ABP7PXH0</accession>
<evidence type="ECO:0000259" key="4">
    <source>
        <dbReference type="PROSITE" id="PS01124"/>
    </source>
</evidence>
<dbReference type="EMBL" id="BAABAK010000015">
    <property type="protein sequence ID" value="GAA3973015.1"/>
    <property type="molecule type" value="Genomic_DNA"/>
</dbReference>
<protein>
    <recommendedName>
        <fullName evidence="4">HTH araC/xylS-type domain-containing protein</fullName>
    </recommendedName>
</protein>
<evidence type="ECO:0000313" key="6">
    <source>
        <dbReference type="Proteomes" id="UP001501081"/>
    </source>
</evidence>
<dbReference type="SUPFAM" id="SSF46689">
    <property type="entry name" value="Homeodomain-like"/>
    <property type="match status" value="1"/>
</dbReference>
<reference evidence="6" key="1">
    <citation type="journal article" date="2019" name="Int. J. Syst. Evol. Microbiol.">
        <title>The Global Catalogue of Microorganisms (GCM) 10K type strain sequencing project: providing services to taxonomists for standard genome sequencing and annotation.</title>
        <authorList>
            <consortium name="The Broad Institute Genomics Platform"/>
            <consortium name="The Broad Institute Genome Sequencing Center for Infectious Disease"/>
            <person name="Wu L."/>
            <person name="Ma J."/>
        </authorList>
    </citation>
    <scope>NUCLEOTIDE SEQUENCE [LARGE SCALE GENOMIC DNA]</scope>
    <source>
        <strain evidence="6">JCM 17338</strain>
    </source>
</reference>
<dbReference type="PANTHER" id="PTHR43280:SF2">
    <property type="entry name" value="HTH-TYPE TRANSCRIPTIONAL REGULATOR EXSA"/>
    <property type="match status" value="1"/>
</dbReference>
<name>A0ABP7PXH0_9SPHI</name>
<gene>
    <name evidence="5" type="ORF">GCM10022246_26700</name>
</gene>
<dbReference type="PANTHER" id="PTHR43280">
    <property type="entry name" value="ARAC-FAMILY TRANSCRIPTIONAL REGULATOR"/>
    <property type="match status" value="1"/>
</dbReference>
<dbReference type="SMART" id="SM00342">
    <property type="entry name" value="HTH_ARAC"/>
    <property type="match status" value="1"/>
</dbReference>
<keyword evidence="3" id="KW-0804">Transcription</keyword>
<proteinExistence type="predicted"/>